<evidence type="ECO:0000313" key="13">
    <source>
        <dbReference type="RefSeq" id="XP_006812206.1"/>
    </source>
</evidence>
<evidence type="ECO:0000256" key="3">
    <source>
        <dbReference type="ARBA" id="ARBA00022723"/>
    </source>
</evidence>
<keyword evidence="12" id="KW-1185">Reference proteome</keyword>
<dbReference type="PROSITE" id="PS50145">
    <property type="entry name" value="ZF_TRAF"/>
    <property type="match status" value="2"/>
</dbReference>
<dbReference type="PANTHER" id="PTHR10131">
    <property type="entry name" value="TNF RECEPTOR ASSOCIATED FACTOR"/>
    <property type="match status" value="1"/>
</dbReference>
<dbReference type="Pfam" id="PF21355">
    <property type="entry name" value="TRAF-mep_MATH"/>
    <property type="match status" value="1"/>
</dbReference>
<proteinExistence type="predicted"/>
<accession>A0ABM0LWR5</accession>
<keyword evidence="3 7" id="KW-0479">Metal-binding</keyword>
<dbReference type="SUPFAM" id="SSF49599">
    <property type="entry name" value="TRAF domain-like"/>
    <property type="match status" value="4"/>
</dbReference>
<organism evidence="12 13">
    <name type="scientific">Saccoglossus kowalevskii</name>
    <name type="common">Acorn worm</name>
    <dbReference type="NCBI Taxonomy" id="10224"/>
    <lineage>
        <taxon>Eukaryota</taxon>
        <taxon>Metazoa</taxon>
        <taxon>Hemichordata</taxon>
        <taxon>Enteropneusta</taxon>
        <taxon>Harrimaniidae</taxon>
        <taxon>Saccoglossus</taxon>
    </lineage>
</organism>
<dbReference type="InterPro" id="IPR008974">
    <property type="entry name" value="TRAF-like"/>
</dbReference>
<comment type="subcellular location">
    <subcellularLocation>
        <location evidence="1">Cytoplasm</location>
    </subcellularLocation>
</comment>
<dbReference type="InterPro" id="IPR049440">
    <property type="entry name" value="TRAF3/5_RING"/>
</dbReference>
<dbReference type="PANTHER" id="PTHR10131:SF153">
    <property type="entry name" value="RING-TYPE DOMAIN-CONTAINING PROTEIN"/>
    <property type="match status" value="1"/>
</dbReference>
<dbReference type="Pfam" id="PF02176">
    <property type="entry name" value="zf-TRAF"/>
    <property type="match status" value="2"/>
</dbReference>
<keyword evidence="5 7" id="KW-0863">Zinc-finger</keyword>
<keyword evidence="6 7" id="KW-0862">Zinc</keyword>
<evidence type="ECO:0000256" key="5">
    <source>
        <dbReference type="ARBA" id="ARBA00022771"/>
    </source>
</evidence>
<evidence type="ECO:0000256" key="1">
    <source>
        <dbReference type="ARBA" id="ARBA00004496"/>
    </source>
</evidence>
<evidence type="ECO:0000256" key="8">
    <source>
        <dbReference type="SAM" id="Coils"/>
    </source>
</evidence>
<evidence type="ECO:0000259" key="11">
    <source>
        <dbReference type="PROSITE" id="PS50145"/>
    </source>
</evidence>
<feature type="zinc finger region" description="TRAF-type" evidence="7">
    <location>
        <begin position="186"/>
        <end position="242"/>
    </location>
</feature>
<feature type="domain" description="TRAF-type" evidence="11">
    <location>
        <begin position="129"/>
        <end position="183"/>
    </location>
</feature>
<dbReference type="Gene3D" id="2.60.210.10">
    <property type="entry name" value="Apoptosis, Tumor Necrosis Factor Receptor Associated Protein 2, Chain A"/>
    <property type="match status" value="1"/>
</dbReference>
<dbReference type="SMART" id="SM00061">
    <property type="entry name" value="MATH"/>
    <property type="match status" value="1"/>
</dbReference>
<keyword evidence="4" id="KW-0677">Repeat</keyword>
<evidence type="ECO:0000256" key="7">
    <source>
        <dbReference type="PROSITE-ProRule" id="PRU00207"/>
    </source>
</evidence>
<dbReference type="SUPFAM" id="SSF57953">
    <property type="entry name" value="Trimerization domain of TRAF"/>
    <property type="match status" value="1"/>
</dbReference>
<dbReference type="InterPro" id="IPR001293">
    <property type="entry name" value="Znf_TRAF"/>
</dbReference>
<evidence type="ECO:0000256" key="2">
    <source>
        <dbReference type="ARBA" id="ARBA00022490"/>
    </source>
</evidence>
<reference evidence="13" key="1">
    <citation type="submission" date="2025-08" db="UniProtKB">
        <authorList>
            <consortium name="RefSeq"/>
        </authorList>
    </citation>
    <scope>IDENTIFICATION</scope>
    <source>
        <tissue evidence="13">Testes</tissue>
    </source>
</reference>
<sequence length="570" mass="65531">MAFTSLSQGASLQSVQITPPGSIGDEEGYDPNIFVTSPTNYICHECQKVLRSPRQLECGHRYCNNCCEKLLSQSDTPVCQVEDCKEPIDRKEIVRDHAARRDIMLLPVFCEFRNKGCNTKVKLNSLQNHLQECDFTVIDCIHKKMGCTFQVERRFLVEHLASQCLYSTVKCKHCEEQFSKDELDEHIRRCPQAPESCPNGCGVKDIPRIKLEEHILECPLQQRECSFRGYGCTYKGHVTDIQHHLNTASSEHMQMILKSHEKLGLKHAELDRKYSELYNQKSIVDNKFKQQLEELQEIRQKNMKLEERIKDLHKTLATQNDKIIKLEHDLKEKALKTDVEKNRTLVYAVQESCAELKTRMDQIERRPMVRSSNGANSKDVDELRKQLAQVGTQLGLHDVRLAEQNLHFQVLETACYDGILIWKIKDFARRKREALSGRTLSLYSQPFYTSKYGYKMCARVYLNGDGMGKGTHMSLFFVVMKGDYDSLLQWPFRQKVTLVLLDQATGRRNLSDTFRPDPTSSSFKQPTDDMNVASGCPLFVSQSVLETPTYIKNDTLYIKVAVDTSDLYGP</sequence>
<name>A0ABM0LWR5_SACKO</name>
<keyword evidence="8" id="KW-0175">Coiled coil</keyword>
<dbReference type="RefSeq" id="XP_006812206.1">
    <property type="nucleotide sequence ID" value="XM_006812143.1"/>
</dbReference>
<gene>
    <name evidence="13" type="primary">LOC102807706</name>
</gene>
<evidence type="ECO:0000256" key="4">
    <source>
        <dbReference type="ARBA" id="ARBA00022737"/>
    </source>
</evidence>
<dbReference type="InterPro" id="IPR001841">
    <property type="entry name" value="Znf_RING"/>
</dbReference>
<feature type="zinc finger region" description="TRAF-type" evidence="7">
    <location>
        <begin position="129"/>
        <end position="183"/>
    </location>
</feature>
<feature type="coiled-coil region" evidence="8">
    <location>
        <begin position="288"/>
        <end position="329"/>
    </location>
</feature>
<dbReference type="PIRSF" id="PIRSF015614">
    <property type="entry name" value="TRAF"/>
    <property type="match status" value="1"/>
</dbReference>
<dbReference type="InterPro" id="IPR049342">
    <property type="entry name" value="TRAF1-6_MATH_dom"/>
</dbReference>
<protein>
    <submittedName>
        <fullName evidence="13">TNF receptor-associated factor 3-like</fullName>
    </submittedName>
</protein>
<evidence type="ECO:0000313" key="12">
    <source>
        <dbReference type="Proteomes" id="UP000694865"/>
    </source>
</evidence>
<dbReference type="SUPFAM" id="SSF57850">
    <property type="entry name" value="RING/U-box"/>
    <property type="match status" value="1"/>
</dbReference>
<dbReference type="InterPro" id="IPR013083">
    <property type="entry name" value="Znf_RING/FYVE/PHD"/>
</dbReference>
<dbReference type="Pfam" id="PF21363">
    <property type="entry name" value="TRAF3_RING"/>
    <property type="match status" value="1"/>
</dbReference>
<dbReference type="PROSITE" id="PS50144">
    <property type="entry name" value="MATH"/>
    <property type="match status" value="1"/>
</dbReference>
<evidence type="ECO:0000256" key="6">
    <source>
        <dbReference type="ARBA" id="ARBA00022833"/>
    </source>
</evidence>
<dbReference type="Gene3D" id="3.30.40.10">
    <property type="entry name" value="Zinc/RING finger domain, C3HC4 (zinc finger)"/>
    <property type="match status" value="3"/>
</dbReference>
<feature type="domain" description="TRAF-type" evidence="11">
    <location>
        <begin position="186"/>
        <end position="242"/>
    </location>
</feature>
<dbReference type="GeneID" id="102807706"/>
<dbReference type="Proteomes" id="UP000694865">
    <property type="component" value="Unplaced"/>
</dbReference>
<dbReference type="InterPro" id="IPR002083">
    <property type="entry name" value="MATH/TRAF_dom"/>
</dbReference>
<evidence type="ECO:0000259" key="9">
    <source>
        <dbReference type="PROSITE" id="PS50089"/>
    </source>
</evidence>
<dbReference type="InterPro" id="IPR012227">
    <property type="entry name" value="TNF_rcpt-assoc_TRAF_met"/>
</dbReference>
<keyword evidence="2" id="KW-0963">Cytoplasm</keyword>
<feature type="domain" description="RING-type" evidence="9">
    <location>
        <begin position="43"/>
        <end position="80"/>
    </location>
</feature>
<evidence type="ECO:0000259" key="10">
    <source>
        <dbReference type="PROSITE" id="PS50144"/>
    </source>
</evidence>
<feature type="domain" description="MATH" evidence="10">
    <location>
        <begin position="417"/>
        <end position="562"/>
    </location>
</feature>
<dbReference type="PROSITE" id="PS50089">
    <property type="entry name" value="ZF_RING_2"/>
    <property type="match status" value="1"/>
</dbReference>